<evidence type="ECO:0000256" key="1">
    <source>
        <dbReference type="ARBA" id="ARBA00004651"/>
    </source>
</evidence>
<keyword evidence="4 8" id="KW-0812">Transmembrane</keyword>
<organism evidence="10 11">
    <name type="scientific">Paenibacillus curdlanolyticus YK9</name>
    <dbReference type="NCBI Taxonomy" id="717606"/>
    <lineage>
        <taxon>Bacteria</taxon>
        <taxon>Bacillati</taxon>
        <taxon>Bacillota</taxon>
        <taxon>Bacilli</taxon>
        <taxon>Bacillales</taxon>
        <taxon>Paenibacillaceae</taxon>
        <taxon>Paenibacillus</taxon>
    </lineage>
</organism>
<evidence type="ECO:0000256" key="6">
    <source>
        <dbReference type="ARBA" id="ARBA00023136"/>
    </source>
</evidence>
<dbReference type="eggNOG" id="COG3944">
    <property type="taxonomic scope" value="Bacteria"/>
</dbReference>
<keyword evidence="11" id="KW-1185">Reference proteome</keyword>
<proteinExistence type="inferred from homology"/>
<keyword evidence="5 8" id="KW-1133">Transmembrane helix</keyword>
<feature type="transmembrane region" description="Helical" evidence="8">
    <location>
        <begin position="174"/>
        <end position="195"/>
    </location>
</feature>
<evidence type="ECO:0000259" key="9">
    <source>
        <dbReference type="Pfam" id="PF02706"/>
    </source>
</evidence>
<dbReference type="InterPro" id="IPR050445">
    <property type="entry name" value="Bact_polysacc_biosynth/exp"/>
</dbReference>
<evidence type="ECO:0000256" key="8">
    <source>
        <dbReference type="SAM" id="Phobius"/>
    </source>
</evidence>
<dbReference type="GO" id="GO:0005886">
    <property type="term" value="C:plasma membrane"/>
    <property type="evidence" value="ECO:0007669"/>
    <property type="project" value="UniProtKB-SubCell"/>
</dbReference>
<dbReference type="EMBL" id="AEDD01000003">
    <property type="protein sequence ID" value="EFM11932.1"/>
    <property type="molecule type" value="Genomic_DNA"/>
</dbReference>
<evidence type="ECO:0000313" key="11">
    <source>
        <dbReference type="Proteomes" id="UP000005387"/>
    </source>
</evidence>
<dbReference type="STRING" id="717606.PaecuDRAFT_1540"/>
<accession>E0I7B6</accession>
<evidence type="ECO:0000256" key="2">
    <source>
        <dbReference type="ARBA" id="ARBA00006683"/>
    </source>
</evidence>
<keyword evidence="3" id="KW-1003">Cell membrane</keyword>
<gene>
    <name evidence="10" type="ORF">PaecuDRAFT_1540</name>
</gene>
<dbReference type="InterPro" id="IPR003856">
    <property type="entry name" value="LPS_length_determ_N"/>
</dbReference>
<comment type="similarity">
    <text evidence="2">Belongs to the CpsC/CapA family.</text>
</comment>
<evidence type="ECO:0000313" key="10">
    <source>
        <dbReference type="EMBL" id="EFM11932.1"/>
    </source>
</evidence>
<feature type="compositionally biased region" description="Polar residues" evidence="7">
    <location>
        <begin position="235"/>
        <end position="246"/>
    </location>
</feature>
<evidence type="ECO:0000256" key="7">
    <source>
        <dbReference type="SAM" id="MobiDB-lite"/>
    </source>
</evidence>
<name>E0I7B6_9BACL</name>
<dbReference type="Pfam" id="PF02706">
    <property type="entry name" value="Wzz"/>
    <property type="match status" value="1"/>
</dbReference>
<dbReference type="AlphaFoldDB" id="E0I7B6"/>
<dbReference type="PANTHER" id="PTHR32309">
    <property type="entry name" value="TYROSINE-PROTEIN KINASE"/>
    <property type="match status" value="1"/>
</dbReference>
<feature type="transmembrane region" description="Helical" evidence="8">
    <location>
        <begin position="15"/>
        <end position="35"/>
    </location>
</feature>
<keyword evidence="6 8" id="KW-0472">Membrane</keyword>
<dbReference type="PROSITE" id="PS51257">
    <property type="entry name" value="PROKAR_LIPOPROTEIN"/>
    <property type="match status" value="1"/>
</dbReference>
<dbReference type="GO" id="GO:0004713">
    <property type="term" value="F:protein tyrosine kinase activity"/>
    <property type="evidence" value="ECO:0007669"/>
    <property type="project" value="TreeGrafter"/>
</dbReference>
<evidence type="ECO:0000256" key="4">
    <source>
        <dbReference type="ARBA" id="ARBA00022692"/>
    </source>
</evidence>
<dbReference type="PANTHER" id="PTHR32309:SF13">
    <property type="entry name" value="FERRIC ENTEROBACTIN TRANSPORT PROTEIN FEPE"/>
    <property type="match status" value="1"/>
</dbReference>
<evidence type="ECO:0000256" key="3">
    <source>
        <dbReference type="ARBA" id="ARBA00022475"/>
    </source>
</evidence>
<sequence length="253" mass="27972">MELKEYIQTVMKRKWLIISIVLVACILSGIKGFFYTTPVYSASAKLVVNQSYEYNGISMLDYNLIQTNLMVINSYKEIIKSKAIMDKVAAAYPDLGLSSDQLISGVSVSSSNESQIMDITFASTSYPQAAKAVNAIAKIFKGQNPSIMKVDNVTVLNEANVSATNPHPINMDPFSSLMISFIVSAMLAVGLAFLLDYMDDTIKTERDIEKALELPMLTLITKMDRSELKRKRPSKPQSHTSTQVGESTYVPAK</sequence>
<dbReference type="Proteomes" id="UP000005387">
    <property type="component" value="Unassembled WGS sequence"/>
</dbReference>
<dbReference type="RefSeq" id="WP_006037551.1">
    <property type="nucleotide sequence ID" value="NZ_AEDD01000003.1"/>
</dbReference>
<comment type="subcellular location">
    <subcellularLocation>
        <location evidence="1">Cell membrane</location>
        <topology evidence="1">Multi-pass membrane protein</topology>
    </subcellularLocation>
</comment>
<protein>
    <submittedName>
        <fullName evidence="10">Lipopolysaccharide biosynthesis protein</fullName>
    </submittedName>
</protein>
<feature type="domain" description="Polysaccharide chain length determinant N-terminal" evidence="9">
    <location>
        <begin position="2"/>
        <end position="90"/>
    </location>
</feature>
<feature type="region of interest" description="Disordered" evidence="7">
    <location>
        <begin position="225"/>
        <end position="253"/>
    </location>
</feature>
<evidence type="ECO:0000256" key="5">
    <source>
        <dbReference type="ARBA" id="ARBA00022989"/>
    </source>
</evidence>
<reference evidence="10 11" key="1">
    <citation type="submission" date="2010-07" db="EMBL/GenBank/DDBJ databases">
        <title>The draft genome of Paenibacillus curdlanolyticus YK9.</title>
        <authorList>
            <consortium name="US DOE Joint Genome Institute (JGI-PGF)"/>
            <person name="Lucas S."/>
            <person name="Copeland A."/>
            <person name="Lapidus A."/>
            <person name="Cheng J.-F."/>
            <person name="Bruce D."/>
            <person name="Goodwin L."/>
            <person name="Pitluck S."/>
            <person name="Land M.L."/>
            <person name="Hauser L."/>
            <person name="Chang Y.-J."/>
            <person name="Jeffries C."/>
            <person name="Anderson I.J."/>
            <person name="Johnson E."/>
            <person name="Loganathan U."/>
            <person name="Mulhopadhyay B."/>
            <person name="Kyrpides N."/>
            <person name="Woyke T.J."/>
        </authorList>
    </citation>
    <scope>NUCLEOTIDE SEQUENCE [LARGE SCALE GENOMIC DNA]</scope>
    <source>
        <strain evidence="10 11">YK9</strain>
    </source>
</reference>
<dbReference type="OrthoDB" id="2360475at2"/>